<feature type="transmembrane region" description="Helical" evidence="10">
    <location>
        <begin position="41"/>
        <end position="67"/>
    </location>
</feature>
<comment type="similarity">
    <text evidence="4">Belongs to the oleosin family.</text>
</comment>
<keyword evidence="6 10" id="KW-0812">Transmembrane</keyword>
<keyword evidence="12" id="KW-1185">Reference proteome</keyword>
<feature type="compositionally biased region" description="Polar residues" evidence="9">
    <location>
        <begin position="154"/>
        <end position="177"/>
    </location>
</feature>
<evidence type="ECO:0000256" key="5">
    <source>
        <dbReference type="ARBA" id="ARBA00022677"/>
    </source>
</evidence>
<dbReference type="PANTHER" id="PTHR33203">
    <property type="entry name" value="OLEOSIN"/>
    <property type="match status" value="1"/>
</dbReference>
<comment type="subcellular location">
    <subcellularLocation>
        <location evidence="3">Lipid droplet</location>
    </subcellularLocation>
    <subcellularLocation>
        <location evidence="2">Membrane</location>
        <topology evidence="2">Multi-pass membrane protein</topology>
    </subcellularLocation>
</comment>
<dbReference type="GO" id="GO:0010344">
    <property type="term" value="P:seed oilbody biogenesis"/>
    <property type="evidence" value="ECO:0007669"/>
    <property type="project" value="TreeGrafter"/>
</dbReference>
<evidence type="ECO:0000256" key="10">
    <source>
        <dbReference type="SAM" id="Phobius"/>
    </source>
</evidence>
<evidence type="ECO:0000256" key="6">
    <source>
        <dbReference type="ARBA" id="ARBA00022692"/>
    </source>
</evidence>
<reference evidence="11 12" key="1">
    <citation type="journal article" date="2021" name="bioRxiv">
        <title>The Gossypium anomalum genome as a resource for cotton improvement and evolutionary analysis of hybrid incompatibility.</title>
        <authorList>
            <person name="Grover C.E."/>
            <person name="Yuan D."/>
            <person name="Arick M.A."/>
            <person name="Miller E.R."/>
            <person name="Hu G."/>
            <person name="Peterson D.G."/>
            <person name="Wendel J.F."/>
            <person name="Udall J.A."/>
        </authorList>
    </citation>
    <scope>NUCLEOTIDE SEQUENCE [LARGE SCALE GENOMIC DNA]</scope>
    <source>
        <strain evidence="11">JFW-Udall</strain>
        <tissue evidence="11">Leaf</tissue>
    </source>
</reference>
<comment type="caution">
    <text evidence="11">The sequence shown here is derived from an EMBL/GenBank/DDBJ whole genome shotgun (WGS) entry which is preliminary data.</text>
</comment>
<keyword evidence="8 10" id="KW-0472">Membrane</keyword>
<protein>
    <recommendedName>
        <fullName evidence="13">Oleosin</fullName>
    </recommendedName>
</protein>
<dbReference type="GO" id="GO:0019915">
    <property type="term" value="P:lipid storage"/>
    <property type="evidence" value="ECO:0007669"/>
    <property type="project" value="TreeGrafter"/>
</dbReference>
<proteinExistence type="inferred from homology"/>
<evidence type="ECO:0000256" key="7">
    <source>
        <dbReference type="ARBA" id="ARBA00022989"/>
    </source>
</evidence>
<feature type="compositionally biased region" description="Basic and acidic residues" evidence="9">
    <location>
        <begin position="178"/>
        <end position="198"/>
    </location>
</feature>
<dbReference type="Proteomes" id="UP000701853">
    <property type="component" value="Chromosome 5"/>
</dbReference>
<keyword evidence="7 10" id="KW-1133">Transmembrane helix</keyword>
<evidence type="ECO:0000256" key="8">
    <source>
        <dbReference type="ARBA" id="ARBA00023136"/>
    </source>
</evidence>
<accession>A0A8J5Z3I6</accession>
<evidence type="ECO:0008006" key="13">
    <source>
        <dbReference type="Google" id="ProtNLM"/>
    </source>
</evidence>
<dbReference type="InterPro" id="IPR000136">
    <property type="entry name" value="Oleosin"/>
</dbReference>
<dbReference type="GO" id="GO:0050826">
    <property type="term" value="P:response to freezing"/>
    <property type="evidence" value="ECO:0007669"/>
    <property type="project" value="TreeGrafter"/>
</dbReference>
<evidence type="ECO:0000256" key="4">
    <source>
        <dbReference type="ARBA" id="ARBA00010858"/>
    </source>
</evidence>
<evidence type="ECO:0000256" key="2">
    <source>
        <dbReference type="ARBA" id="ARBA00004141"/>
    </source>
</evidence>
<feature type="region of interest" description="Disordered" evidence="9">
    <location>
        <begin position="134"/>
        <end position="207"/>
    </location>
</feature>
<evidence type="ECO:0000313" key="12">
    <source>
        <dbReference type="Proteomes" id="UP000701853"/>
    </source>
</evidence>
<dbReference type="OrthoDB" id="1929188at2759"/>
<name>A0A8J5Z3I6_9ROSI</name>
<dbReference type="PANTHER" id="PTHR33203:SF44">
    <property type="entry name" value="OLEOSIN 20.3 KDA"/>
    <property type="match status" value="1"/>
</dbReference>
<dbReference type="GO" id="GO:0016020">
    <property type="term" value="C:membrane"/>
    <property type="evidence" value="ECO:0007669"/>
    <property type="project" value="UniProtKB-SubCell"/>
</dbReference>
<dbReference type="AlphaFoldDB" id="A0A8J5Z3I6"/>
<comment type="function">
    <text evidence="1">May have a structural role to stabilize the lipid body during desiccation of the seed by preventing coalescence of the oil. Probably interacts with both lipid and phospholipid moieties of lipid bodies. May also provide recognition signals for specific lipase anchorage in lipolysis during seedling growth.</text>
</comment>
<dbReference type="EMBL" id="JAHUZN010000005">
    <property type="protein sequence ID" value="KAG8493710.1"/>
    <property type="molecule type" value="Genomic_DNA"/>
</dbReference>
<sequence>MAEHRQQLRRTDDMKKFFHENGPSTSKVLTVATLLPVGGTLLLLAGLSLIGSLIGLAIAAPLFLIFSPVLVPAALLIAGSIAGFLTSGAFGITGLSSLSWIANYIRGSRGSMSQGLDPVKWPLPVTAVSMEQKIQNRSQGGGRISDGVREQEGGKSTTQEGGKSTTQEGGKSTTQEGGKSKTQEGGKSKTQEGSKSRTQEGGNKTVG</sequence>
<organism evidence="11 12">
    <name type="scientific">Gossypium anomalum</name>
    <dbReference type="NCBI Taxonomy" id="47600"/>
    <lineage>
        <taxon>Eukaryota</taxon>
        <taxon>Viridiplantae</taxon>
        <taxon>Streptophyta</taxon>
        <taxon>Embryophyta</taxon>
        <taxon>Tracheophyta</taxon>
        <taxon>Spermatophyta</taxon>
        <taxon>Magnoliopsida</taxon>
        <taxon>eudicotyledons</taxon>
        <taxon>Gunneridae</taxon>
        <taxon>Pentapetalae</taxon>
        <taxon>rosids</taxon>
        <taxon>malvids</taxon>
        <taxon>Malvales</taxon>
        <taxon>Malvaceae</taxon>
        <taxon>Malvoideae</taxon>
        <taxon>Gossypium</taxon>
    </lineage>
</organism>
<evidence type="ECO:0000256" key="3">
    <source>
        <dbReference type="ARBA" id="ARBA00004502"/>
    </source>
</evidence>
<evidence type="ECO:0000256" key="1">
    <source>
        <dbReference type="ARBA" id="ARBA00002582"/>
    </source>
</evidence>
<dbReference type="GO" id="GO:0012511">
    <property type="term" value="C:monolayer-surrounded lipid storage body"/>
    <property type="evidence" value="ECO:0007669"/>
    <property type="project" value="InterPro"/>
</dbReference>
<evidence type="ECO:0000313" key="11">
    <source>
        <dbReference type="EMBL" id="KAG8493710.1"/>
    </source>
</evidence>
<keyword evidence="5" id="KW-0551">Lipid droplet</keyword>
<dbReference type="Pfam" id="PF01277">
    <property type="entry name" value="Oleosin"/>
    <property type="match status" value="1"/>
</dbReference>
<gene>
    <name evidence="11" type="ORF">CXB51_011781</name>
</gene>
<feature type="transmembrane region" description="Helical" evidence="10">
    <location>
        <begin position="73"/>
        <end position="102"/>
    </location>
</feature>
<evidence type="ECO:0000256" key="9">
    <source>
        <dbReference type="SAM" id="MobiDB-lite"/>
    </source>
</evidence>